<proteinExistence type="predicted"/>
<evidence type="ECO:0000313" key="3">
    <source>
        <dbReference type="Proteomes" id="UP001055439"/>
    </source>
</evidence>
<name>A0A9E7EGL6_9LILI</name>
<keyword evidence="3" id="KW-1185">Reference proteome</keyword>
<dbReference type="AlphaFoldDB" id="A0A9E7EGL6"/>
<protein>
    <submittedName>
        <fullName evidence="2">Uncharacterized protein</fullName>
    </submittedName>
</protein>
<accession>A0A9E7EGL6</accession>
<dbReference type="EMBL" id="CP097502">
    <property type="protein sequence ID" value="URD76522.1"/>
    <property type="molecule type" value="Genomic_DNA"/>
</dbReference>
<organism evidence="2 3">
    <name type="scientific">Musa troglodytarum</name>
    <name type="common">fe'i banana</name>
    <dbReference type="NCBI Taxonomy" id="320322"/>
    <lineage>
        <taxon>Eukaryota</taxon>
        <taxon>Viridiplantae</taxon>
        <taxon>Streptophyta</taxon>
        <taxon>Embryophyta</taxon>
        <taxon>Tracheophyta</taxon>
        <taxon>Spermatophyta</taxon>
        <taxon>Magnoliopsida</taxon>
        <taxon>Liliopsida</taxon>
        <taxon>Zingiberales</taxon>
        <taxon>Musaceae</taxon>
        <taxon>Musa</taxon>
    </lineage>
</organism>
<dbReference type="Proteomes" id="UP001055439">
    <property type="component" value="Chromosome 1"/>
</dbReference>
<evidence type="ECO:0000313" key="2">
    <source>
        <dbReference type="EMBL" id="URD76522.1"/>
    </source>
</evidence>
<feature type="region of interest" description="Disordered" evidence="1">
    <location>
        <begin position="229"/>
        <end position="255"/>
    </location>
</feature>
<feature type="compositionally biased region" description="Basic and acidic residues" evidence="1">
    <location>
        <begin position="229"/>
        <end position="239"/>
    </location>
</feature>
<gene>
    <name evidence="2" type="ORF">MUK42_09884</name>
</gene>
<sequence>MQHRVPGGIHAVAFQGRHPDPNLADPVVRPVARRVEHSAVVEHTDGKDRARVVHLPHVLLVPTRVEAVGHGPRSHPLLAVLGDAVGVGGTRGRLFAALDRQAAGPQDSQLQHSHRRLPQLLRRRPEVAAHVRRLVHHVVPALQAQPEVQPAVVAAARPPSAAAPRERRRLLQVEPPRRHRLSLVQPLLCRRHRHHRVPQHHRLLGGPVLHLHDHLVVTERLGRHEHEVLHPRDGRRAAADRGGPPGTQGLDPQLDLDAHVVGPRRRREAQVLRFDDGGPQVPHLGRLVDFGSGVGVAHVRGVRVPGLRKRLVRLGPNPDRHHDIPCHRRIVPAALEPVPLGGQGAVRLVADRHVRQVEAHAAQKSFSRPAAPHRDLQPRVRLALAQREHLAPLRAPGAAVSPRQGTAGVRPRLDLHVRALARAEAPSLHDTDKEVLHRLH</sequence>
<evidence type="ECO:0000256" key="1">
    <source>
        <dbReference type="SAM" id="MobiDB-lite"/>
    </source>
</evidence>
<reference evidence="2" key="1">
    <citation type="submission" date="2022-05" db="EMBL/GenBank/DDBJ databases">
        <title>The Musa troglodytarum L. genome provides insights into the mechanism of non-climacteric behaviour and enrichment of carotenoids.</title>
        <authorList>
            <person name="Wang J."/>
        </authorList>
    </citation>
    <scope>NUCLEOTIDE SEQUENCE</scope>
    <source>
        <tissue evidence="2">Leaf</tissue>
    </source>
</reference>